<name>A0A074VT18_AURM1</name>
<proteinExistence type="predicted"/>
<dbReference type="GeneID" id="63918083"/>
<dbReference type="AlphaFoldDB" id="A0A074VT18"/>
<keyword evidence="2" id="KW-1185">Reference proteome</keyword>
<protein>
    <submittedName>
        <fullName evidence="1">Uncharacterized protein</fullName>
    </submittedName>
</protein>
<dbReference type="RefSeq" id="XP_040879412.1">
    <property type="nucleotide sequence ID" value="XM_041024710.1"/>
</dbReference>
<dbReference type="EMBL" id="KL584834">
    <property type="protein sequence ID" value="KEQ62389.1"/>
    <property type="molecule type" value="Genomic_DNA"/>
</dbReference>
<dbReference type="HOGENOM" id="CLU_1677485_0_0_1"/>
<sequence>MVLFTPKKQSRSTEKQIGGTTADELLFRWGRHDGRRAGDSNFVLLGGACKMASDGRLAANHNGRELMRLGVAAASLCHVFEYADKAIGDDERGILTAQLGSMSCALVVDGQHADSARKFVRGRLFAICNNNLTGTAGAVTACGKGQRYWKHFRDVLA</sequence>
<dbReference type="Proteomes" id="UP000030672">
    <property type="component" value="Unassembled WGS sequence"/>
</dbReference>
<gene>
    <name evidence="1" type="ORF">M437DRAFT_66260</name>
</gene>
<reference evidence="1 2" key="1">
    <citation type="journal article" date="2014" name="BMC Genomics">
        <title>Genome sequencing of four Aureobasidium pullulans varieties: biotechnological potential, stress tolerance, and description of new species.</title>
        <authorList>
            <person name="Gostin Ar C."/>
            <person name="Ohm R.A."/>
            <person name="Kogej T."/>
            <person name="Sonjak S."/>
            <person name="Turk M."/>
            <person name="Zajc J."/>
            <person name="Zalar P."/>
            <person name="Grube M."/>
            <person name="Sun H."/>
            <person name="Han J."/>
            <person name="Sharma A."/>
            <person name="Chiniquy J."/>
            <person name="Ngan C.Y."/>
            <person name="Lipzen A."/>
            <person name="Barry K."/>
            <person name="Grigoriev I.V."/>
            <person name="Gunde-Cimerman N."/>
        </authorList>
    </citation>
    <scope>NUCLEOTIDE SEQUENCE [LARGE SCALE GENOMIC DNA]</scope>
    <source>
        <strain evidence="1 2">CBS 110374</strain>
    </source>
</reference>
<evidence type="ECO:0000313" key="1">
    <source>
        <dbReference type="EMBL" id="KEQ62389.1"/>
    </source>
</evidence>
<organism evidence="1 2">
    <name type="scientific">Aureobasidium melanogenum (strain CBS 110374)</name>
    <name type="common">Aureobasidium pullulans var. melanogenum</name>
    <dbReference type="NCBI Taxonomy" id="1043003"/>
    <lineage>
        <taxon>Eukaryota</taxon>
        <taxon>Fungi</taxon>
        <taxon>Dikarya</taxon>
        <taxon>Ascomycota</taxon>
        <taxon>Pezizomycotina</taxon>
        <taxon>Dothideomycetes</taxon>
        <taxon>Dothideomycetidae</taxon>
        <taxon>Dothideales</taxon>
        <taxon>Saccotheciaceae</taxon>
        <taxon>Aureobasidium</taxon>
    </lineage>
</organism>
<accession>A0A074VT18</accession>
<evidence type="ECO:0000313" key="2">
    <source>
        <dbReference type="Proteomes" id="UP000030672"/>
    </source>
</evidence>